<dbReference type="AlphaFoldDB" id="A0AAD6QFE1"/>
<proteinExistence type="predicted"/>
<name>A0AAD6QFE1_9ROSI</name>
<dbReference type="Proteomes" id="UP001164929">
    <property type="component" value="Chromosome 8"/>
</dbReference>
<protein>
    <submittedName>
        <fullName evidence="1">Uncharacterized protein</fullName>
    </submittedName>
</protein>
<organism evidence="1 2">
    <name type="scientific">Populus alba x Populus x berolinensis</name>
    <dbReference type="NCBI Taxonomy" id="444605"/>
    <lineage>
        <taxon>Eukaryota</taxon>
        <taxon>Viridiplantae</taxon>
        <taxon>Streptophyta</taxon>
        <taxon>Embryophyta</taxon>
        <taxon>Tracheophyta</taxon>
        <taxon>Spermatophyta</taxon>
        <taxon>Magnoliopsida</taxon>
        <taxon>eudicotyledons</taxon>
        <taxon>Gunneridae</taxon>
        <taxon>Pentapetalae</taxon>
        <taxon>rosids</taxon>
        <taxon>fabids</taxon>
        <taxon>Malpighiales</taxon>
        <taxon>Salicaceae</taxon>
        <taxon>Saliceae</taxon>
        <taxon>Populus</taxon>
    </lineage>
</organism>
<reference evidence="1" key="1">
    <citation type="journal article" date="2023" name="Mol. Ecol. Resour.">
        <title>Chromosome-level genome assembly of a triploid poplar Populus alba 'Berolinensis'.</title>
        <authorList>
            <person name="Chen S."/>
            <person name="Yu Y."/>
            <person name="Wang X."/>
            <person name="Wang S."/>
            <person name="Zhang T."/>
            <person name="Zhou Y."/>
            <person name="He R."/>
            <person name="Meng N."/>
            <person name="Wang Y."/>
            <person name="Liu W."/>
            <person name="Liu Z."/>
            <person name="Liu J."/>
            <person name="Guo Q."/>
            <person name="Huang H."/>
            <person name="Sederoff R.R."/>
            <person name="Wang G."/>
            <person name="Qu G."/>
            <person name="Chen S."/>
        </authorList>
    </citation>
    <scope>NUCLEOTIDE SEQUENCE</scope>
    <source>
        <strain evidence="1">SC-2020</strain>
    </source>
</reference>
<accession>A0AAD6QFE1</accession>
<comment type="caution">
    <text evidence="1">The sequence shown here is derived from an EMBL/GenBank/DDBJ whole genome shotgun (WGS) entry which is preliminary data.</text>
</comment>
<gene>
    <name evidence="1" type="ORF">NC653_022049</name>
</gene>
<dbReference type="EMBL" id="JAQIZT010000008">
    <property type="protein sequence ID" value="KAJ6989348.1"/>
    <property type="molecule type" value="Genomic_DNA"/>
</dbReference>
<evidence type="ECO:0000313" key="2">
    <source>
        <dbReference type="Proteomes" id="UP001164929"/>
    </source>
</evidence>
<sequence>MLSLSWKVGFETSPFDQEEKKGQLVKQALSGKERAQVGCKGSLSSFPPLGMVW</sequence>
<keyword evidence="2" id="KW-1185">Reference proteome</keyword>
<evidence type="ECO:0000313" key="1">
    <source>
        <dbReference type="EMBL" id="KAJ6989348.1"/>
    </source>
</evidence>